<keyword evidence="1" id="KW-1133">Transmembrane helix</keyword>
<accession>A0A2V4NV27</accession>
<name>A0A2V4NV27_9ACTN</name>
<dbReference type="RefSeq" id="WP_110672689.1">
    <property type="nucleotide sequence ID" value="NZ_PYBW01000127.1"/>
</dbReference>
<gene>
    <name evidence="2" type="ORF">C7C46_27795</name>
</gene>
<organism evidence="2 3">
    <name type="scientific">Streptomyces tateyamensis</name>
    <dbReference type="NCBI Taxonomy" id="565073"/>
    <lineage>
        <taxon>Bacteria</taxon>
        <taxon>Bacillati</taxon>
        <taxon>Actinomycetota</taxon>
        <taxon>Actinomycetes</taxon>
        <taxon>Kitasatosporales</taxon>
        <taxon>Streptomycetaceae</taxon>
        <taxon>Streptomyces</taxon>
    </lineage>
</organism>
<evidence type="ECO:0000313" key="2">
    <source>
        <dbReference type="EMBL" id="PYC69772.1"/>
    </source>
</evidence>
<comment type="caution">
    <text evidence="2">The sequence shown here is derived from an EMBL/GenBank/DDBJ whole genome shotgun (WGS) entry which is preliminary data.</text>
</comment>
<evidence type="ECO:0000313" key="3">
    <source>
        <dbReference type="Proteomes" id="UP000248039"/>
    </source>
</evidence>
<dbReference type="EMBL" id="PYBW01000127">
    <property type="protein sequence ID" value="PYC69772.1"/>
    <property type="molecule type" value="Genomic_DNA"/>
</dbReference>
<protein>
    <submittedName>
        <fullName evidence="2">Uncharacterized protein</fullName>
    </submittedName>
</protein>
<evidence type="ECO:0000256" key="1">
    <source>
        <dbReference type="SAM" id="Phobius"/>
    </source>
</evidence>
<sequence>MDQELTGHPVPRELTKRPALVLGATAVLGECLLGLVGGLPGLGLGATLIAVGALSTARYVAGAGSENSNFRRNVRLMTGRPPAMGEWYWTVRNGLDQDGYRQALRPGLQRLYAARLSERHNVSLHHDRDRAAALIGPAAWPWLDPEQPPPSDTLPRAVLAQLVRRLETL</sequence>
<keyword evidence="3" id="KW-1185">Reference proteome</keyword>
<keyword evidence="1" id="KW-0812">Transmembrane</keyword>
<dbReference type="AlphaFoldDB" id="A0A2V4NV27"/>
<proteinExistence type="predicted"/>
<dbReference type="OrthoDB" id="3482454at2"/>
<reference evidence="2 3" key="1">
    <citation type="submission" date="2018-03" db="EMBL/GenBank/DDBJ databases">
        <title>Bioinformatic expansion and discovery of thiopeptide antibiotics.</title>
        <authorList>
            <person name="Schwalen C.J."/>
            <person name="Hudson G.A."/>
            <person name="Mitchell D.A."/>
        </authorList>
    </citation>
    <scope>NUCLEOTIDE SEQUENCE [LARGE SCALE GENOMIC DNA]</scope>
    <source>
        <strain evidence="2 3">ATCC 21389</strain>
    </source>
</reference>
<keyword evidence="1" id="KW-0472">Membrane</keyword>
<feature type="transmembrane region" description="Helical" evidence="1">
    <location>
        <begin position="42"/>
        <end position="61"/>
    </location>
</feature>
<dbReference type="Proteomes" id="UP000248039">
    <property type="component" value="Unassembled WGS sequence"/>
</dbReference>